<organism evidence="2">
    <name type="scientific">Rhodotorula toruloides</name>
    <name type="common">Yeast</name>
    <name type="synonym">Rhodosporidium toruloides</name>
    <dbReference type="NCBI Taxonomy" id="5286"/>
    <lineage>
        <taxon>Eukaryota</taxon>
        <taxon>Fungi</taxon>
        <taxon>Dikarya</taxon>
        <taxon>Basidiomycota</taxon>
        <taxon>Pucciniomycotina</taxon>
        <taxon>Microbotryomycetes</taxon>
        <taxon>Sporidiobolales</taxon>
        <taxon>Sporidiobolaceae</taxon>
        <taxon>Rhodotorula</taxon>
    </lineage>
</organism>
<evidence type="ECO:0000313" key="2">
    <source>
        <dbReference type="EMBL" id="CDR35536.1"/>
    </source>
</evidence>
<dbReference type="OrthoDB" id="5568181at2759"/>
<protein>
    <submittedName>
        <fullName evidence="2">RHTO0S01e01530g1_1</fullName>
    </submittedName>
</protein>
<dbReference type="EMBL" id="LK052936">
    <property type="protein sequence ID" value="CDR35536.1"/>
    <property type="molecule type" value="Genomic_DNA"/>
</dbReference>
<feature type="compositionally biased region" description="Basic and acidic residues" evidence="1">
    <location>
        <begin position="262"/>
        <end position="277"/>
    </location>
</feature>
<reference evidence="2" key="1">
    <citation type="journal article" date="2014" name="Genome Announc.">
        <title>Draft genome sequence of Rhodosporidium toruloides CECT1137, an oleaginous yeast of biotechnological interest.</title>
        <authorList>
            <person name="Morin N."/>
            <person name="Calcas X."/>
            <person name="Devillers H."/>
            <person name="Durrens P."/>
            <person name="Sherman D.J."/>
            <person name="Nicaud J.-M."/>
            <person name="Neuveglise C."/>
        </authorList>
    </citation>
    <scope>NUCLEOTIDE SEQUENCE</scope>
    <source>
        <strain evidence="2">CECT1137</strain>
    </source>
</reference>
<feature type="compositionally biased region" description="Basic and acidic residues" evidence="1">
    <location>
        <begin position="128"/>
        <end position="138"/>
    </location>
</feature>
<gene>
    <name evidence="2" type="ORF">RHTO0S_01e01530g</name>
</gene>
<feature type="region of interest" description="Disordered" evidence="1">
    <location>
        <begin position="251"/>
        <end position="277"/>
    </location>
</feature>
<feature type="compositionally biased region" description="Basic and acidic residues" evidence="1">
    <location>
        <begin position="102"/>
        <end position="115"/>
    </location>
</feature>
<proteinExistence type="predicted"/>
<dbReference type="Gene3D" id="1.20.58.1710">
    <property type="match status" value="1"/>
</dbReference>
<name>A0A061ADA5_RHOTO</name>
<evidence type="ECO:0000256" key="1">
    <source>
        <dbReference type="SAM" id="MobiDB-lite"/>
    </source>
</evidence>
<accession>A0A061ADA5</accession>
<sequence length="296" mass="31920">MQAALAALSSSSSSRANAGRGASPAVVGGQGGGLPDLDPLRLRLVQLIDAVTALHTQLSYLAFSAPTPSTANPGILPFPELVARYNLLLTHLSALQGLLSSEGDKERERERERQEGMQGGAAGRKRRAERDRDVKRERWESVSVVPAEKVDEAKDWLVGMLLRTKQTPDVESSQSATIASLPEPFASALTTAASSSSSATLLQPTHELASASFDSLVSDHARILSLAHDKILALKEFNSDNEQWDWKARVDLEEDEDGAEGGGEKMQVDAEVGEGKRPWTAQEVQAYLRTGKRPDL</sequence>
<feature type="region of interest" description="Disordered" evidence="1">
    <location>
        <begin position="1"/>
        <end position="32"/>
    </location>
</feature>
<feature type="region of interest" description="Disordered" evidence="1">
    <location>
        <begin position="101"/>
        <end position="138"/>
    </location>
</feature>
<dbReference type="AlphaFoldDB" id="A0A061ADA5"/>
<feature type="compositionally biased region" description="Low complexity" evidence="1">
    <location>
        <begin position="1"/>
        <end position="23"/>
    </location>
</feature>